<sequence>MPTLLPSTLRSHRLPLDTSAQRLGFLEPVPEGERSDRAALQARLARDGYLYLKGALNPARVLAFREMYFRTLAETGLIAAGSPPLEGLSGDEILDPARVRRLLFDEIVRGEAYEALCTCEEIKGFYTWFLDRKVHLHKRKLIRHHRPQDTWTTPAHYDLVYLRGGTTRLLSSWIPLGDCPAERGGLTYLEGSHVWCEAFDRQATKKMVAESITYDLRALAETHQTRWLIAAYEAGDMVVHSPYIVHASLDNDDTRGVIRLSTDIRYQRLDDAIDPRWQNHWREDDGL</sequence>
<dbReference type="EMBL" id="JBHLYR010000013">
    <property type="protein sequence ID" value="MFB9991345.1"/>
    <property type="molecule type" value="Genomic_DNA"/>
</dbReference>
<keyword evidence="1" id="KW-0223">Dioxygenase</keyword>
<evidence type="ECO:0000313" key="1">
    <source>
        <dbReference type="EMBL" id="MFB9991345.1"/>
    </source>
</evidence>
<organism evidence="1 2">
    <name type="scientific">Deinococcus oregonensis</name>
    <dbReference type="NCBI Taxonomy" id="1805970"/>
    <lineage>
        <taxon>Bacteria</taxon>
        <taxon>Thermotogati</taxon>
        <taxon>Deinococcota</taxon>
        <taxon>Deinococci</taxon>
        <taxon>Deinococcales</taxon>
        <taxon>Deinococcaceae</taxon>
        <taxon>Deinococcus</taxon>
    </lineage>
</organism>
<protein>
    <submittedName>
        <fullName evidence="1">Phytanoyl-CoA dioxygenase family protein</fullName>
    </submittedName>
</protein>
<dbReference type="Pfam" id="PF05721">
    <property type="entry name" value="PhyH"/>
    <property type="match status" value="1"/>
</dbReference>
<keyword evidence="2" id="KW-1185">Reference proteome</keyword>
<name>A0ABV6AV81_9DEIO</name>
<dbReference type="Gene3D" id="2.60.120.620">
    <property type="entry name" value="q2cbj1_9rhob like domain"/>
    <property type="match status" value="1"/>
</dbReference>
<evidence type="ECO:0000313" key="2">
    <source>
        <dbReference type="Proteomes" id="UP001589733"/>
    </source>
</evidence>
<dbReference type="PANTHER" id="PTHR40128:SF1">
    <property type="entry name" value="PHYTANOYL-COA HYDROXYLASE"/>
    <property type="match status" value="1"/>
</dbReference>
<dbReference type="RefSeq" id="WP_380006167.1">
    <property type="nucleotide sequence ID" value="NZ_JBHLYR010000013.1"/>
</dbReference>
<reference evidence="1 2" key="1">
    <citation type="submission" date="2024-09" db="EMBL/GenBank/DDBJ databases">
        <authorList>
            <person name="Sun Q."/>
            <person name="Mori K."/>
        </authorList>
    </citation>
    <scope>NUCLEOTIDE SEQUENCE [LARGE SCALE GENOMIC DNA]</scope>
    <source>
        <strain evidence="1 2">JCM 13503</strain>
    </source>
</reference>
<keyword evidence="1" id="KW-0560">Oxidoreductase</keyword>
<proteinExistence type="predicted"/>
<dbReference type="InterPro" id="IPR008775">
    <property type="entry name" value="Phytyl_CoA_dOase-like"/>
</dbReference>
<comment type="caution">
    <text evidence="1">The sequence shown here is derived from an EMBL/GenBank/DDBJ whole genome shotgun (WGS) entry which is preliminary data.</text>
</comment>
<dbReference type="Proteomes" id="UP001589733">
    <property type="component" value="Unassembled WGS sequence"/>
</dbReference>
<dbReference type="PANTHER" id="PTHR40128">
    <property type="entry name" value="EXPRESSED PROTEIN"/>
    <property type="match status" value="1"/>
</dbReference>
<dbReference type="SUPFAM" id="SSF51197">
    <property type="entry name" value="Clavaminate synthase-like"/>
    <property type="match status" value="1"/>
</dbReference>
<gene>
    <name evidence="1" type="ORF">ACFFLM_05050</name>
</gene>
<dbReference type="GO" id="GO:0051213">
    <property type="term" value="F:dioxygenase activity"/>
    <property type="evidence" value="ECO:0007669"/>
    <property type="project" value="UniProtKB-KW"/>
</dbReference>
<accession>A0ABV6AV81</accession>